<dbReference type="EMBL" id="BARS01011045">
    <property type="protein sequence ID" value="GAF99089.1"/>
    <property type="molecule type" value="Genomic_DNA"/>
</dbReference>
<evidence type="ECO:0000313" key="1">
    <source>
        <dbReference type="EMBL" id="GAF99089.1"/>
    </source>
</evidence>
<feature type="non-terminal residue" evidence="1">
    <location>
        <position position="1"/>
    </location>
</feature>
<comment type="caution">
    <text evidence="1">The sequence shown here is derived from an EMBL/GenBank/DDBJ whole genome shotgun (WGS) entry which is preliminary data.</text>
</comment>
<name>X0U0P4_9ZZZZ</name>
<organism evidence="1">
    <name type="scientific">marine sediment metagenome</name>
    <dbReference type="NCBI Taxonomy" id="412755"/>
    <lineage>
        <taxon>unclassified sequences</taxon>
        <taxon>metagenomes</taxon>
        <taxon>ecological metagenomes</taxon>
    </lineage>
</organism>
<accession>X0U0P4</accession>
<proteinExistence type="predicted"/>
<protein>
    <submittedName>
        <fullName evidence="1">Uncharacterized protein</fullName>
    </submittedName>
</protein>
<dbReference type="AlphaFoldDB" id="X0U0P4"/>
<sequence>EALSDMQIIDMAIEKRQIVMAAPAMPCRHVLRSGPPLFHPWVVPDEQQFRGVINSADIKLSQTFIDFSCQFFAGKRRNPVRSN</sequence>
<reference evidence="1" key="1">
    <citation type="journal article" date="2014" name="Front. Microbiol.">
        <title>High frequency of phylogenetically diverse reductive dehalogenase-homologous genes in deep subseafloor sedimentary metagenomes.</title>
        <authorList>
            <person name="Kawai M."/>
            <person name="Futagami T."/>
            <person name="Toyoda A."/>
            <person name="Takaki Y."/>
            <person name="Nishi S."/>
            <person name="Hori S."/>
            <person name="Arai W."/>
            <person name="Tsubouchi T."/>
            <person name="Morono Y."/>
            <person name="Uchiyama I."/>
            <person name="Ito T."/>
            <person name="Fujiyama A."/>
            <person name="Inagaki F."/>
            <person name="Takami H."/>
        </authorList>
    </citation>
    <scope>NUCLEOTIDE SEQUENCE</scope>
    <source>
        <strain evidence="1">Expedition CK06-06</strain>
    </source>
</reference>
<gene>
    <name evidence="1" type="ORF">S01H1_20242</name>
</gene>